<dbReference type="InterPro" id="IPR001590">
    <property type="entry name" value="Peptidase_M12B"/>
</dbReference>
<keyword evidence="3" id="KW-1185">Reference proteome</keyword>
<gene>
    <name evidence="2" type="ORF">DYBT9275_00023</name>
</gene>
<dbReference type="EMBL" id="CAJRAF010000001">
    <property type="protein sequence ID" value="CAG4988185.1"/>
    <property type="molecule type" value="Genomic_DNA"/>
</dbReference>
<dbReference type="NCBIfam" id="TIGR04183">
    <property type="entry name" value="Por_Secre_tail"/>
    <property type="match status" value="1"/>
</dbReference>
<dbReference type="InterPro" id="IPR013783">
    <property type="entry name" value="Ig-like_fold"/>
</dbReference>
<dbReference type="InterPro" id="IPR024079">
    <property type="entry name" value="MetalloPept_cat_dom_sf"/>
</dbReference>
<dbReference type="Proteomes" id="UP000680038">
    <property type="component" value="Unassembled WGS sequence"/>
</dbReference>
<dbReference type="PROSITE" id="PS50215">
    <property type="entry name" value="ADAM_MEPRO"/>
    <property type="match status" value="1"/>
</dbReference>
<dbReference type="AlphaFoldDB" id="A0A916J7P4"/>
<organism evidence="2 3">
    <name type="scientific">Dyadobacter helix</name>
    <dbReference type="NCBI Taxonomy" id="2822344"/>
    <lineage>
        <taxon>Bacteria</taxon>
        <taxon>Pseudomonadati</taxon>
        <taxon>Bacteroidota</taxon>
        <taxon>Cytophagia</taxon>
        <taxon>Cytophagales</taxon>
        <taxon>Spirosomataceae</taxon>
        <taxon>Dyadobacter</taxon>
    </lineage>
</organism>
<dbReference type="Gene3D" id="3.40.390.10">
    <property type="entry name" value="Collagenase (Catalytic Domain)"/>
    <property type="match status" value="1"/>
</dbReference>
<comment type="caution">
    <text evidence="2">The sequence shown here is derived from an EMBL/GenBank/DDBJ whole genome shotgun (WGS) entry which is preliminary data.</text>
</comment>
<dbReference type="SUPFAM" id="SSF55486">
    <property type="entry name" value="Metalloproteases ('zincins'), catalytic domain"/>
    <property type="match status" value="1"/>
</dbReference>
<dbReference type="GO" id="GO:0004222">
    <property type="term" value="F:metalloendopeptidase activity"/>
    <property type="evidence" value="ECO:0007669"/>
    <property type="project" value="InterPro"/>
</dbReference>
<feature type="domain" description="Peptidase M12B" evidence="1">
    <location>
        <begin position="62"/>
        <end position="235"/>
    </location>
</feature>
<dbReference type="Pfam" id="PF13688">
    <property type="entry name" value="Reprolysin_5"/>
    <property type="match status" value="1"/>
</dbReference>
<dbReference type="GO" id="GO:0006508">
    <property type="term" value="P:proteolysis"/>
    <property type="evidence" value="ECO:0007669"/>
    <property type="project" value="InterPro"/>
</dbReference>
<protein>
    <recommendedName>
        <fullName evidence="1">Peptidase M12B domain-containing protein</fullName>
    </recommendedName>
</protein>
<sequence>MIRFSTFKFIFIFVLIGWIKNAYAQQGIPNCGTLDSTVSAYLSKFTKTKDLTKARVAAGEKLEYRLALDINYGTYLMYNGDKELLTRTAYRFIEDASAIFERDINVKLTVTSILIWDHPEPYQLQNDFDYYGNVLNYWENNRFEPRDAVVSLSVRYGWFYGGYRMCSSNFPEPNNPGLAVDLLCHELGHTLGSPHTHYCGWPDGPIDYCNILETNDPECTSDYIEYVNGSLMSYCRTVLRFHPYCQNLMRDYAEGNLNPYFKLNPVNAALSDPGTLRLKEPDPQLVSNTPSFEWNAPVGVEQYRIQIAKDADFTQLTEDTLVKQSYFRSAGQGEGNYFARFRASSQVGNSSWSEAVAFTIPSYSDNSTPPVLMNPLLFNGGTFTGYFYKYPGIESYQLEVKNIYIPDQIYLHELKTTEAKVQSFRLPIYGDIYGRYEIRLRVRKNEVWSTWSKLSYMYPAWNSEIWRFNNLSKITDKPLLAVNLYQPSLHNGMLSSMEIARDAAFKNVVFKDSLLSNDLNDWQTNKATFQPTLDANSSYFVRTRILFQPGVYSNWNVSQLTTGQQDQRFEYLGLVSKNLQSTNYAFGDFLRNRFYKSGDKLYVSALGSGYYATSDLKTWQPFITSTTRGKSPNIFNLFGASENGDTYVLDQNNAVVRNSGGNYEKFFSNGSFYLYEYNSIATTKNDGIFFKTDNQGVANLKDGIWTFYDQSVLFSARPLYVAANANDQVYAVMDGGYVWSFQNGRWKQEPYMFQWQGVRGIAFDQNQACYLYGDWGVAKLNQQQGTWDMIQPVSGYPVRKVTFDKDNQMWIAAYRNDGQNYQYYGLIKLKDQKMNIYTDGLGFLKEPFDLEIFNNKVLILTAGGEIHSFDENKIQRFDGKTSYCVGEELGVTITSNSTFGRDNQAGLRLVHTESNAVTTLTGQQTGNEIKAVLPLTLAEGTYRVSTVTTQPELLSNESATFRIYAQAPAVLTKAETSRFKTKLVASTGQGLTYQWYLNGNEILGENSATLEVSQSGEYTVMVSNEGGCKTKSNAVTVETDEPAEITLLQNMPNPVNTTTEIAFYLPQAEEVSLDYYNVRGQKMGQLKKGSFPKGWHFASVDGKTIPAGVYIYSLKAGKYTKSLKMLKL</sequence>
<proteinExistence type="predicted"/>
<accession>A0A916J7P4</accession>
<reference evidence="2" key="1">
    <citation type="submission" date="2021-04" db="EMBL/GenBank/DDBJ databases">
        <authorList>
            <person name="Rodrigo-Torres L."/>
            <person name="Arahal R. D."/>
            <person name="Lucena T."/>
        </authorList>
    </citation>
    <scope>NUCLEOTIDE SEQUENCE</scope>
    <source>
        <strain evidence="2">CECT 9275</strain>
    </source>
</reference>
<dbReference type="Gene3D" id="2.60.40.4070">
    <property type="match status" value="1"/>
</dbReference>
<evidence type="ECO:0000313" key="3">
    <source>
        <dbReference type="Proteomes" id="UP000680038"/>
    </source>
</evidence>
<name>A0A916J7P4_9BACT</name>
<dbReference type="InterPro" id="IPR026444">
    <property type="entry name" value="Secre_tail"/>
</dbReference>
<dbReference type="Gene3D" id="2.60.40.10">
    <property type="entry name" value="Immunoglobulins"/>
    <property type="match status" value="2"/>
</dbReference>
<evidence type="ECO:0000259" key="1">
    <source>
        <dbReference type="PROSITE" id="PS50215"/>
    </source>
</evidence>
<dbReference type="SUPFAM" id="SSF63829">
    <property type="entry name" value="Calcium-dependent phosphotriesterase"/>
    <property type="match status" value="1"/>
</dbReference>
<evidence type="ECO:0000313" key="2">
    <source>
        <dbReference type="EMBL" id="CAG4988185.1"/>
    </source>
</evidence>